<proteinExistence type="predicted"/>
<dbReference type="SUPFAM" id="SSF55486">
    <property type="entry name" value="Metalloproteases ('zincins'), catalytic domain"/>
    <property type="match status" value="1"/>
</dbReference>
<organism evidence="1 2">
    <name type="scientific">Geodermatophilus obscurus</name>
    <dbReference type="NCBI Taxonomy" id="1861"/>
    <lineage>
        <taxon>Bacteria</taxon>
        <taxon>Bacillati</taxon>
        <taxon>Actinomycetota</taxon>
        <taxon>Actinomycetes</taxon>
        <taxon>Geodermatophilales</taxon>
        <taxon>Geodermatophilaceae</taxon>
        <taxon>Geodermatophilus</taxon>
    </lineage>
</organism>
<evidence type="ECO:0008006" key="3">
    <source>
        <dbReference type="Google" id="ProtNLM"/>
    </source>
</evidence>
<accession>A0A1M7UL62</accession>
<reference evidence="1 2" key="1">
    <citation type="submission" date="2016-12" db="EMBL/GenBank/DDBJ databases">
        <authorList>
            <person name="Song W.-J."/>
            <person name="Kurnit D.M."/>
        </authorList>
    </citation>
    <scope>NUCLEOTIDE SEQUENCE [LARGE SCALE GENOMIC DNA]</scope>
    <source>
        <strain evidence="1 2">DSM 43162</strain>
    </source>
</reference>
<protein>
    <recommendedName>
        <fullName evidence="3">Peptidase M4 family protein</fullName>
    </recommendedName>
</protein>
<gene>
    <name evidence="1" type="ORF">SAMN05660350_03458</name>
</gene>
<dbReference type="EMBL" id="FRDM01000021">
    <property type="protein sequence ID" value="SHN83645.1"/>
    <property type="molecule type" value="Genomic_DNA"/>
</dbReference>
<sequence>MSVELDRRLAETGTSFLLFPQPRFLRKRDGSPLFPAPETVTVSVPPGEVRAGPADDRVFVVDAIGKTRYGQFNRPPYRGPAHPPVTPGEDGHFTHLVPGTRAFSAATMYATVRRVLDLWEDYFGHRIDWHFESDFARLELIPLIEWDNAQSGYGFLEFGFGRRPNGAIDHDLPYCENFDVLAHELGHSIVFTEVGTPSSPDDRGIDYGGLHESGGDLTAIIALLHFDSFVDHLLDETRGNLLTINGLDRVGELSDSREIRVAFNSRRMSDVGEEPHDRSLPLTGALFDTMVEVFQQELVRVGLIDQQLREDSNNLPGSSVDLEDIARRFSAAYEGHAEEFKAALLLARDYLGTLLAVTWGDLSPDFLTYHDVLRGLVRADRRITGGANQPIIRDCFAWREIAPVPDSLLLRPHSLVDCGLRTQQATDSPTRVLLVDHVADQPSADGHRRVAATTGPAGT</sequence>
<name>A0A1M7UL62_9ACTN</name>
<evidence type="ECO:0000313" key="2">
    <source>
        <dbReference type="Proteomes" id="UP000184428"/>
    </source>
</evidence>
<dbReference type="Proteomes" id="UP000184428">
    <property type="component" value="Unassembled WGS sequence"/>
</dbReference>
<evidence type="ECO:0000313" key="1">
    <source>
        <dbReference type="EMBL" id="SHN83645.1"/>
    </source>
</evidence>
<dbReference type="RefSeq" id="WP_072919920.1">
    <property type="nucleotide sequence ID" value="NZ_FRDM01000021.1"/>
</dbReference>
<dbReference type="AlphaFoldDB" id="A0A1M7UL62"/>